<protein>
    <submittedName>
        <fullName evidence="1">Uncharacterized protein</fullName>
    </submittedName>
</protein>
<dbReference type="Proteomes" id="UP001642483">
    <property type="component" value="Unassembled WGS sequence"/>
</dbReference>
<evidence type="ECO:0000313" key="2">
    <source>
        <dbReference type="Proteomes" id="UP001642483"/>
    </source>
</evidence>
<gene>
    <name evidence="1" type="ORF">CVLEPA_LOCUS27937</name>
</gene>
<sequence length="138" mass="16146">MKDIYGAYLLFEPSRSSWVLELEWSRSGLRSGQLVLNGKKRNLFHSLSRNHNFPSAYISYITVFFSRAFSTYLPQRYVRPSTREDPRIHKSMRLKTSDAVSQTRNLGFIYQTRPAQKQEHRVLPTPKLRLALLSLTLI</sequence>
<organism evidence="1 2">
    <name type="scientific">Clavelina lepadiformis</name>
    <name type="common">Light-bulb sea squirt</name>
    <name type="synonym">Ascidia lepadiformis</name>
    <dbReference type="NCBI Taxonomy" id="159417"/>
    <lineage>
        <taxon>Eukaryota</taxon>
        <taxon>Metazoa</taxon>
        <taxon>Chordata</taxon>
        <taxon>Tunicata</taxon>
        <taxon>Ascidiacea</taxon>
        <taxon>Aplousobranchia</taxon>
        <taxon>Clavelinidae</taxon>
        <taxon>Clavelina</taxon>
    </lineage>
</organism>
<evidence type="ECO:0000313" key="1">
    <source>
        <dbReference type="EMBL" id="CAK8694575.1"/>
    </source>
</evidence>
<comment type="caution">
    <text evidence="1">The sequence shown here is derived from an EMBL/GenBank/DDBJ whole genome shotgun (WGS) entry which is preliminary data.</text>
</comment>
<reference evidence="1 2" key="1">
    <citation type="submission" date="2024-02" db="EMBL/GenBank/DDBJ databases">
        <authorList>
            <person name="Daric V."/>
            <person name="Darras S."/>
        </authorList>
    </citation>
    <scope>NUCLEOTIDE SEQUENCE [LARGE SCALE GENOMIC DNA]</scope>
</reference>
<proteinExistence type="predicted"/>
<keyword evidence="2" id="KW-1185">Reference proteome</keyword>
<name>A0ABP0GWE6_CLALP</name>
<dbReference type="EMBL" id="CAWYQH010000141">
    <property type="protein sequence ID" value="CAK8694575.1"/>
    <property type="molecule type" value="Genomic_DNA"/>
</dbReference>
<accession>A0ABP0GWE6</accession>